<name>A0A7C4LPN4_9PLAN</name>
<keyword evidence="1" id="KW-0732">Signal</keyword>
<dbReference type="CDD" id="cd07389">
    <property type="entry name" value="MPP_PhoD"/>
    <property type="match status" value="1"/>
</dbReference>
<dbReference type="SUPFAM" id="SSF56300">
    <property type="entry name" value="Metallo-dependent phosphatases"/>
    <property type="match status" value="1"/>
</dbReference>
<feature type="domain" description="PhoD-like phosphatase metallophosphatase" evidence="2">
    <location>
        <begin position="43"/>
        <end position="270"/>
    </location>
</feature>
<feature type="chain" id="PRO_5028363379" evidence="1">
    <location>
        <begin position="22"/>
        <end position="351"/>
    </location>
</feature>
<reference evidence="3" key="1">
    <citation type="journal article" date="2020" name="mSystems">
        <title>Genome- and Community-Level Interaction Insights into Carbon Utilization and Element Cycling Functions of Hydrothermarchaeota in Hydrothermal Sediment.</title>
        <authorList>
            <person name="Zhou Z."/>
            <person name="Liu Y."/>
            <person name="Xu W."/>
            <person name="Pan J."/>
            <person name="Luo Z.H."/>
            <person name="Li M."/>
        </authorList>
    </citation>
    <scope>NUCLEOTIDE SEQUENCE [LARGE SCALE GENOMIC DNA]</scope>
    <source>
        <strain evidence="3">SpSt-508</strain>
    </source>
</reference>
<comment type="caution">
    <text evidence="3">The sequence shown here is derived from an EMBL/GenBank/DDBJ whole genome shotgun (WGS) entry which is preliminary data.</text>
</comment>
<dbReference type="Pfam" id="PF09423">
    <property type="entry name" value="PhoD"/>
    <property type="match status" value="1"/>
</dbReference>
<dbReference type="AlphaFoldDB" id="A0A7C4LPN4"/>
<dbReference type="PANTHER" id="PTHR33987">
    <property type="entry name" value="CALCINEURIN-LIKE METALLO-PHOSPHOESTERASE SUPERFAMILY PROTEIN"/>
    <property type="match status" value="1"/>
</dbReference>
<dbReference type="InterPro" id="IPR029052">
    <property type="entry name" value="Metallo-depent_PP-like"/>
</dbReference>
<dbReference type="PANTHER" id="PTHR33987:SF1">
    <property type="entry name" value="CALCINEURIN-LIKE METALLO-PHOSPHOESTERASE SUPERFAMILY PROTEIN"/>
    <property type="match status" value="1"/>
</dbReference>
<proteinExistence type="predicted"/>
<sequence length="351" mass="39822">MFFPWGWLTAWLVCAAATASAEDLRPLGRIAFGSCCHQNRPQWIWEDIVEARPDVFLMIGDNIYGDSEDLAVLKQKWNQLGSVPKFQELRRICPVLATWDDHDYGANDAGVEFPVKKESQQVFLDFFGEPADSPRRRQEGVYWSYVFGPPGRRTQIVLLDTRYHRSPLKLNGKKKGVDVPYYGPYAANTDPGATILGETQWQWLADQLRQPAELRIIASSVQVLANAHHWEKWGNFPAERDRLFRLIRETQAQGVVIISGDRHHAEISRNDQVVGYPLFDVTSSSLNQPQKADGQDEPNPDRVGPIYRLMNFGVIDVDWSAADPVLTLQIRDLDGKPQLSQTVSLSALRPR</sequence>
<dbReference type="InterPro" id="IPR018946">
    <property type="entry name" value="PhoD-like_MPP"/>
</dbReference>
<dbReference type="InterPro" id="IPR038607">
    <property type="entry name" value="PhoD-like_sf"/>
</dbReference>
<accession>A0A7C4LPN4</accession>
<dbReference type="EMBL" id="DSVQ01000012">
    <property type="protein sequence ID" value="HGT38831.1"/>
    <property type="molecule type" value="Genomic_DNA"/>
</dbReference>
<evidence type="ECO:0000259" key="2">
    <source>
        <dbReference type="Pfam" id="PF09423"/>
    </source>
</evidence>
<evidence type="ECO:0000256" key="1">
    <source>
        <dbReference type="SAM" id="SignalP"/>
    </source>
</evidence>
<organism evidence="3">
    <name type="scientific">Schlesneria paludicola</name>
    <dbReference type="NCBI Taxonomy" id="360056"/>
    <lineage>
        <taxon>Bacteria</taxon>
        <taxon>Pseudomonadati</taxon>
        <taxon>Planctomycetota</taxon>
        <taxon>Planctomycetia</taxon>
        <taxon>Planctomycetales</taxon>
        <taxon>Planctomycetaceae</taxon>
        <taxon>Schlesneria</taxon>
    </lineage>
</organism>
<feature type="signal peptide" evidence="1">
    <location>
        <begin position="1"/>
        <end position="21"/>
    </location>
</feature>
<dbReference type="Gene3D" id="3.60.21.70">
    <property type="entry name" value="PhoD-like phosphatase"/>
    <property type="match status" value="1"/>
</dbReference>
<protein>
    <submittedName>
        <fullName evidence="3">Alkaline phosphatase family protein</fullName>
    </submittedName>
</protein>
<evidence type="ECO:0000313" key="3">
    <source>
        <dbReference type="EMBL" id="HGT38831.1"/>
    </source>
</evidence>
<gene>
    <name evidence="3" type="ORF">ENS64_06145</name>
</gene>